<accession>A0A0K0EQ13</accession>
<evidence type="ECO:0000313" key="3">
    <source>
        <dbReference type="WBParaSite" id="SSTP_0001154200.1"/>
    </source>
</evidence>
<dbReference type="STRING" id="6248.A0A0K0EQ13"/>
<dbReference type="WBParaSite" id="SSTP_0001154200.1">
    <property type="protein sequence ID" value="SSTP_0001154200.1"/>
    <property type="gene ID" value="SSTP_0001154200"/>
</dbReference>
<sequence>MTKGVSTLFGEPLSEESKKLIKEVRGKLTEKIHPNFNNDFNIYRFILSSERLYKKKDEIIKHSVETLNNHLRIRHSLSLDEIDDIPFEENLLFKKQFMPLGMIVDGIDKHNRIMWYIEYATISVDTIAHGMRSSQSCILQFYQFEHMLKRVNKQEKKTGKLSSLRHVIDMNGYEINPFTMLFVSSGTLSYYSQLFHYENYPELVTPIDIVNIAKWIHVPYKIAKTMMPSGFSERFRLHDDKFINHLKEEVDKKYIPLSLGGDNPNIKCIPAKKLHEHEYWQPKHPKILTILEQLNVGARKNKLICIHVETPKKLGWYFRSDGDVYFGIFYDSKNINLEDDHEKIDTDKLEMVYPWLKISAKLVHEGGSINLDRPGKYFMAFGNKHSWLSKKSIEISVQLNDEFGTKKHSLHGNGMDEVNDDENIFKILESGFE</sequence>
<dbReference type="Gene3D" id="3.40.525.10">
    <property type="entry name" value="CRAL-TRIO lipid binding domain"/>
    <property type="match status" value="1"/>
</dbReference>
<feature type="domain" description="CRAL-TRIO" evidence="1">
    <location>
        <begin position="90"/>
        <end position="267"/>
    </location>
</feature>
<dbReference type="Proteomes" id="UP000035681">
    <property type="component" value="Unplaced"/>
</dbReference>
<dbReference type="PANTHER" id="PTHR47159">
    <property type="entry name" value="PROTEIN CBG07705-RELATED"/>
    <property type="match status" value="1"/>
</dbReference>
<dbReference type="CDD" id="cd00170">
    <property type="entry name" value="SEC14"/>
    <property type="match status" value="1"/>
</dbReference>
<proteinExistence type="predicted"/>
<dbReference type="PANTHER" id="PTHR47159:SF6">
    <property type="entry name" value="CRAL-TRIO DOMAIN-CONTAINING PROTEIN"/>
    <property type="match status" value="1"/>
</dbReference>
<organism evidence="3">
    <name type="scientific">Strongyloides stercoralis</name>
    <name type="common">Threadworm</name>
    <dbReference type="NCBI Taxonomy" id="6248"/>
    <lineage>
        <taxon>Eukaryota</taxon>
        <taxon>Metazoa</taxon>
        <taxon>Ecdysozoa</taxon>
        <taxon>Nematoda</taxon>
        <taxon>Chromadorea</taxon>
        <taxon>Rhabditida</taxon>
        <taxon>Tylenchina</taxon>
        <taxon>Panagrolaimomorpha</taxon>
        <taxon>Strongyloidoidea</taxon>
        <taxon>Strongyloididae</taxon>
        <taxon>Strongyloides</taxon>
    </lineage>
</organism>
<dbReference type="SMART" id="SM00516">
    <property type="entry name" value="SEC14"/>
    <property type="match status" value="1"/>
</dbReference>
<dbReference type="SUPFAM" id="SSF52087">
    <property type="entry name" value="CRAL/TRIO domain"/>
    <property type="match status" value="1"/>
</dbReference>
<dbReference type="InterPro" id="IPR036865">
    <property type="entry name" value="CRAL-TRIO_dom_sf"/>
</dbReference>
<evidence type="ECO:0000259" key="1">
    <source>
        <dbReference type="PROSITE" id="PS50191"/>
    </source>
</evidence>
<dbReference type="InterPro" id="IPR001251">
    <property type="entry name" value="CRAL-TRIO_dom"/>
</dbReference>
<keyword evidence="2" id="KW-1185">Reference proteome</keyword>
<dbReference type="InterPro" id="IPR036598">
    <property type="entry name" value="GOLD_dom_sf"/>
</dbReference>
<dbReference type="Pfam" id="PF00650">
    <property type="entry name" value="CRAL_TRIO"/>
    <property type="match status" value="1"/>
</dbReference>
<dbReference type="Pfam" id="PF25883">
    <property type="entry name" value="F28H7_8_C"/>
    <property type="match status" value="1"/>
</dbReference>
<dbReference type="SUPFAM" id="SSF101576">
    <property type="entry name" value="Supernatant protein factor (SPF), C-terminal domain"/>
    <property type="match status" value="1"/>
</dbReference>
<dbReference type="InterPro" id="IPR053302">
    <property type="entry name" value="CRAL-TRIO_domain"/>
</dbReference>
<dbReference type="InterPro" id="IPR058960">
    <property type="entry name" value="Ctg-1-like_C"/>
</dbReference>
<evidence type="ECO:0000313" key="2">
    <source>
        <dbReference type="Proteomes" id="UP000035681"/>
    </source>
</evidence>
<protein>
    <submittedName>
        <fullName evidence="3 4">CRAL-TRIO domain-containing protein</fullName>
    </submittedName>
</protein>
<name>A0A0K0EQ13_STRER</name>
<evidence type="ECO:0000313" key="4">
    <source>
        <dbReference type="WBParaSite" id="TCONS_00002300.p1"/>
    </source>
</evidence>
<dbReference type="WBParaSite" id="TCONS_00002300.p1">
    <property type="protein sequence ID" value="TCONS_00002300.p1"/>
    <property type="gene ID" value="XLOC_002162"/>
</dbReference>
<dbReference type="Gene3D" id="2.60.120.680">
    <property type="entry name" value="GOLD domain"/>
    <property type="match status" value="1"/>
</dbReference>
<dbReference type="PROSITE" id="PS50191">
    <property type="entry name" value="CRAL_TRIO"/>
    <property type="match status" value="1"/>
</dbReference>
<dbReference type="AlphaFoldDB" id="A0A0K0EQ13"/>
<reference evidence="3" key="1">
    <citation type="submission" date="2015-08" db="UniProtKB">
        <authorList>
            <consortium name="WormBaseParasite"/>
        </authorList>
    </citation>
    <scope>IDENTIFICATION</scope>
</reference>